<dbReference type="PROSITE" id="PS50862">
    <property type="entry name" value="AA_TRNA_LIGASE_II"/>
    <property type="match status" value="1"/>
</dbReference>
<gene>
    <name evidence="10" type="ORF">UU32_C0037G0006</name>
</gene>
<name>A0A0G0XBN4_9BACT</name>
<dbReference type="EC" id="6.1.1.11" evidence="1"/>
<dbReference type="GO" id="GO:0006434">
    <property type="term" value="P:seryl-tRNA aminoacylation"/>
    <property type="evidence" value="ECO:0007669"/>
    <property type="project" value="InterPro"/>
</dbReference>
<organism evidence="10 11">
    <name type="scientific">Candidatus Woesebacteria bacterium GW2011_GWB1_41_10</name>
    <dbReference type="NCBI Taxonomy" id="1618577"/>
    <lineage>
        <taxon>Bacteria</taxon>
        <taxon>Candidatus Woeseibacteriota</taxon>
    </lineage>
</organism>
<dbReference type="SUPFAM" id="SSF55681">
    <property type="entry name" value="Class II aaRS and biotin synthetases"/>
    <property type="match status" value="1"/>
</dbReference>
<evidence type="ECO:0000313" key="11">
    <source>
        <dbReference type="Proteomes" id="UP000033858"/>
    </source>
</evidence>
<dbReference type="AlphaFoldDB" id="A0A0G0XBN4"/>
<dbReference type="InterPro" id="IPR002317">
    <property type="entry name" value="Ser-tRNA-ligase_type_1"/>
</dbReference>
<comment type="caution">
    <text evidence="10">The sequence shown here is derived from an EMBL/GenBank/DDBJ whole genome shotgun (WGS) entry which is preliminary data.</text>
</comment>
<evidence type="ECO:0000256" key="2">
    <source>
        <dbReference type="ARBA" id="ARBA00022598"/>
    </source>
</evidence>
<keyword evidence="2 10" id="KW-0436">Ligase</keyword>
<dbReference type="PANTHER" id="PTHR11778">
    <property type="entry name" value="SERYL-TRNA SYNTHETASE"/>
    <property type="match status" value="1"/>
</dbReference>
<evidence type="ECO:0000256" key="1">
    <source>
        <dbReference type="ARBA" id="ARBA00012840"/>
    </source>
</evidence>
<evidence type="ECO:0000256" key="8">
    <source>
        <dbReference type="SAM" id="Coils"/>
    </source>
</evidence>
<dbReference type="PRINTS" id="PR00981">
    <property type="entry name" value="TRNASYNTHSER"/>
</dbReference>
<dbReference type="EMBL" id="LCAE01000037">
    <property type="protein sequence ID" value="KKR85147.1"/>
    <property type="molecule type" value="Genomic_DNA"/>
</dbReference>
<evidence type="ECO:0000256" key="6">
    <source>
        <dbReference type="ARBA" id="ARBA00023146"/>
    </source>
</evidence>
<reference evidence="10 11" key="1">
    <citation type="journal article" date="2015" name="Nature">
        <title>rRNA introns, odd ribosomes, and small enigmatic genomes across a large radiation of phyla.</title>
        <authorList>
            <person name="Brown C.T."/>
            <person name="Hug L.A."/>
            <person name="Thomas B.C."/>
            <person name="Sharon I."/>
            <person name="Castelle C.J."/>
            <person name="Singh A."/>
            <person name="Wilkins M.J."/>
            <person name="Williams K.H."/>
            <person name="Banfield J.F."/>
        </authorList>
    </citation>
    <scope>NUCLEOTIDE SEQUENCE [LARGE SCALE GENOMIC DNA]</scope>
</reference>
<evidence type="ECO:0000256" key="5">
    <source>
        <dbReference type="ARBA" id="ARBA00022917"/>
    </source>
</evidence>
<evidence type="ECO:0000259" key="9">
    <source>
        <dbReference type="PROSITE" id="PS50862"/>
    </source>
</evidence>
<sequence length="293" mass="33566">MLDIKLVRDNKEKIRKATEAKGFDGKLVELTLKADEKRRKLLNKVEQLRAKRNKLTKSDISKGRELKKELKIEEEKLGVVEKEFETLMLKIPNPSAADVKVGPPEANEILKHVGKPKNFAFEVKDHLEIGQLTDTIDIERGAKVSQSGFYYIKNDGAFLEFALVQYALNKLAKMGFVPVITPNVVKEKNMVGCGFQARSDKERQIYHLEGEDLDLIATAEITLVGQHTDETIEAKDLPKKYVGYSYCYRTEAGSYGKDVRGILRVHEFRKVEMVNFSRLKREYGEIWEFPIGW</sequence>
<keyword evidence="8" id="KW-0175">Coiled coil</keyword>
<keyword evidence="3" id="KW-0547">Nucleotide-binding</keyword>
<dbReference type="InterPro" id="IPR015866">
    <property type="entry name" value="Ser-tRNA-synth_1_N"/>
</dbReference>
<dbReference type="GO" id="GO:0004828">
    <property type="term" value="F:serine-tRNA ligase activity"/>
    <property type="evidence" value="ECO:0007669"/>
    <property type="project" value="UniProtKB-EC"/>
</dbReference>
<dbReference type="GO" id="GO:0005524">
    <property type="term" value="F:ATP binding"/>
    <property type="evidence" value="ECO:0007669"/>
    <property type="project" value="UniProtKB-KW"/>
</dbReference>
<protein>
    <recommendedName>
        <fullName evidence="1">serine--tRNA ligase</fullName>
        <ecNumber evidence="1">6.1.1.11</ecNumber>
    </recommendedName>
    <alternativeName>
        <fullName evidence="7">Seryl-tRNA synthetase</fullName>
    </alternativeName>
</protein>
<dbReference type="InterPro" id="IPR002314">
    <property type="entry name" value="aa-tRNA-synt_IIb"/>
</dbReference>
<dbReference type="Pfam" id="PF00587">
    <property type="entry name" value="tRNA-synt_2b"/>
    <property type="match status" value="1"/>
</dbReference>
<accession>A0A0G0XBN4</accession>
<dbReference type="InterPro" id="IPR006195">
    <property type="entry name" value="aa-tRNA-synth_II"/>
</dbReference>
<evidence type="ECO:0000313" key="10">
    <source>
        <dbReference type="EMBL" id="KKR85147.1"/>
    </source>
</evidence>
<keyword evidence="4" id="KW-0067">ATP-binding</keyword>
<dbReference type="InterPro" id="IPR045864">
    <property type="entry name" value="aa-tRNA-synth_II/BPL/LPL"/>
</dbReference>
<evidence type="ECO:0000256" key="4">
    <source>
        <dbReference type="ARBA" id="ARBA00022840"/>
    </source>
</evidence>
<dbReference type="Proteomes" id="UP000033858">
    <property type="component" value="Unassembled WGS sequence"/>
</dbReference>
<dbReference type="InterPro" id="IPR010978">
    <property type="entry name" value="tRNA-bd_arm"/>
</dbReference>
<dbReference type="Gene3D" id="1.10.287.40">
    <property type="entry name" value="Serine-tRNA synthetase, tRNA binding domain"/>
    <property type="match status" value="1"/>
</dbReference>
<evidence type="ECO:0000256" key="3">
    <source>
        <dbReference type="ARBA" id="ARBA00022741"/>
    </source>
</evidence>
<proteinExistence type="predicted"/>
<feature type="domain" description="Aminoacyl-transfer RNA synthetases class-II family profile" evidence="9">
    <location>
        <begin position="125"/>
        <end position="272"/>
    </location>
</feature>
<dbReference type="Gene3D" id="3.30.930.10">
    <property type="entry name" value="Bira Bifunctional Protein, Domain 2"/>
    <property type="match status" value="1"/>
</dbReference>
<dbReference type="Pfam" id="PF02403">
    <property type="entry name" value="Seryl_tRNA_N"/>
    <property type="match status" value="1"/>
</dbReference>
<keyword evidence="6" id="KW-0030">Aminoacyl-tRNA synthetase</keyword>
<evidence type="ECO:0000256" key="7">
    <source>
        <dbReference type="ARBA" id="ARBA00031113"/>
    </source>
</evidence>
<feature type="coiled-coil region" evidence="8">
    <location>
        <begin position="31"/>
        <end position="83"/>
    </location>
</feature>
<dbReference type="InterPro" id="IPR042103">
    <property type="entry name" value="SerRS_1_N_sf"/>
</dbReference>
<keyword evidence="5" id="KW-0648">Protein biosynthesis</keyword>
<dbReference type="PATRIC" id="fig|1618577.3.peg.493"/>
<dbReference type="SUPFAM" id="SSF46589">
    <property type="entry name" value="tRNA-binding arm"/>
    <property type="match status" value="1"/>
</dbReference>